<protein>
    <submittedName>
        <fullName evidence="1">Uncharacterized protein</fullName>
    </submittedName>
</protein>
<organism evidence="1 2">
    <name type="scientific">Mucilaginibacter roseus</name>
    <dbReference type="NCBI Taxonomy" id="1528868"/>
    <lineage>
        <taxon>Bacteria</taxon>
        <taxon>Pseudomonadati</taxon>
        <taxon>Bacteroidota</taxon>
        <taxon>Sphingobacteriia</taxon>
        <taxon>Sphingobacteriales</taxon>
        <taxon>Sphingobacteriaceae</taxon>
        <taxon>Mucilaginibacter</taxon>
    </lineage>
</organism>
<dbReference type="RefSeq" id="WP_232176906.1">
    <property type="nucleotide sequence ID" value="NZ_JAJPWV010000002.1"/>
</dbReference>
<proteinExistence type="predicted"/>
<keyword evidence="2" id="KW-1185">Reference proteome</keyword>
<sequence length="160" mass="18578">MITSFENIHQSVTSLVDFALYWRFKGETIPDRDLKLIAPLNAQGATFLKDFLIKAQLHANEPFKKDFFETEEHIIMMDDNAARIKQWLYGKGVQPDEQVYLLWNSKVAAVVPFSVLVEYFEDFYYPSSDDLTVFDGQLNWALLFHHAEVLFWGSGRPIPI</sequence>
<dbReference type="Proteomes" id="UP001199919">
    <property type="component" value="Unassembled WGS sequence"/>
</dbReference>
<comment type="caution">
    <text evidence="1">The sequence shown here is derived from an EMBL/GenBank/DDBJ whole genome shotgun (WGS) entry which is preliminary data.</text>
</comment>
<dbReference type="EMBL" id="JAJPWV010000002">
    <property type="protein sequence ID" value="MCD8740510.1"/>
    <property type="molecule type" value="Genomic_DNA"/>
</dbReference>
<evidence type="ECO:0000313" key="2">
    <source>
        <dbReference type="Proteomes" id="UP001199919"/>
    </source>
</evidence>
<gene>
    <name evidence="1" type="ORF">LT679_07840</name>
</gene>
<evidence type="ECO:0000313" key="1">
    <source>
        <dbReference type="EMBL" id="MCD8740510.1"/>
    </source>
</evidence>
<reference evidence="1 2" key="1">
    <citation type="submission" date="2021-12" db="EMBL/GenBank/DDBJ databases">
        <title>Mucilaginibacter roseus genome.</title>
        <authorList>
            <person name="Ferreira J.R."/>
            <person name="Newman J.D."/>
        </authorList>
    </citation>
    <scope>NUCLEOTIDE SEQUENCE [LARGE SCALE GENOMIC DNA]</scope>
    <source>
        <strain evidence="1 2">LMG 28454</strain>
    </source>
</reference>
<accession>A0ABS8U362</accession>
<name>A0ABS8U362_9SPHI</name>